<dbReference type="KEGG" id="lso:CKC_05030"/>
<dbReference type="EMBL" id="CP002371">
    <property type="protein sequence ID" value="ADR52755.1"/>
    <property type="molecule type" value="Genomic_DNA"/>
</dbReference>
<reference evidence="2" key="1">
    <citation type="submission" date="2010-11" db="EMBL/GenBank/DDBJ databases">
        <title>Complete genome sequence of Candidatus Liberibacter solanacearum CLso-ZC1.</title>
        <authorList>
            <person name="Lin H."/>
            <person name="Doddapaneni H.V."/>
            <person name="Lou B."/>
            <person name="Civerolo E.L."/>
            <person name="Chen C."/>
            <person name="Duan Y."/>
            <person name="Zhou L."/>
            <person name="Glynn J."/>
        </authorList>
    </citation>
    <scope>NUCLEOTIDE SEQUENCE [LARGE SCALE GENOMIC DNA]</scope>
    <source>
        <strain evidence="2">CLso-ZC1</strain>
    </source>
</reference>
<organism evidence="1 2">
    <name type="scientific">Liberibacter solanacearum (strain CLso-ZC1)</name>
    <dbReference type="NCBI Taxonomy" id="658172"/>
    <lineage>
        <taxon>Bacteria</taxon>
        <taxon>Pseudomonadati</taxon>
        <taxon>Pseudomonadota</taxon>
        <taxon>Alphaproteobacteria</taxon>
        <taxon>Hyphomicrobiales</taxon>
        <taxon>Rhizobiaceae</taxon>
        <taxon>Liberibacter</taxon>
    </lineage>
</organism>
<protein>
    <submittedName>
        <fullName evidence="1">Uncharacterized protein</fullName>
    </submittedName>
</protein>
<dbReference type="Proteomes" id="UP000007038">
    <property type="component" value="Chromosome"/>
</dbReference>
<reference key="2">
    <citation type="submission" date="2010-11" db="EMBL/GenBank/DDBJ databases">
        <authorList>
            <person name="Lin H."/>
            <person name="Doddapaneni H.V."/>
            <person name="Lou B."/>
            <person name="Civerolo E.L."/>
            <person name="Chen C."/>
            <person name="Duan Y."/>
            <person name="Zhou L."/>
            <person name="Glynn J."/>
        </authorList>
    </citation>
    <scope>NUCLEOTIDE SEQUENCE</scope>
    <source>
        <strain>CLso-ZC1</strain>
    </source>
</reference>
<dbReference type="AlphaFoldDB" id="E4UDS7"/>
<proteinExistence type="predicted"/>
<evidence type="ECO:0000313" key="1">
    <source>
        <dbReference type="EMBL" id="ADR52755.1"/>
    </source>
</evidence>
<sequence length="33" mass="3664">MLCVDGCVSSDILEELSSNSAIRSIKQFEFNVE</sequence>
<reference evidence="1 2" key="3">
    <citation type="journal article" date="2011" name="PLoS ONE">
        <title>The Complete Genome Sequence of 'Candidatus Liberibacter solanacearum', the Bacterium Associated with Potato Zebra Chip Disease.</title>
        <authorList>
            <person name="Lin H."/>
            <person name="Lou B."/>
            <person name="Glynn J.M."/>
            <person name="Doddapaneni H."/>
            <person name="Civerolo E.L."/>
            <person name="Chen C."/>
            <person name="Duan Y."/>
            <person name="Zhou L."/>
            <person name="Vahling C.M."/>
        </authorList>
    </citation>
    <scope>NUCLEOTIDE SEQUENCE [LARGE SCALE GENOMIC DNA]</scope>
    <source>
        <strain evidence="1 2">CLso-ZC1</strain>
    </source>
</reference>
<accession>E4UDS7</accession>
<name>E4UDS7_LIBSC</name>
<dbReference type="HOGENOM" id="CLU_3382535_0_0_5"/>
<evidence type="ECO:0000313" key="2">
    <source>
        <dbReference type="Proteomes" id="UP000007038"/>
    </source>
</evidence>
<gene>
    <name evidence="1" type="ordered locus">CKC_05030</name>
</gene>